<evidence type="ECO:0000256" key="12">
    <source>
        <dbReference type="ARBA" id="ARBA00023316"/>
    </source>
</evidence>
<dbReference type="Gene3D" id="3.40.710.10">
    <property type="entry name" value="DD-peptidase/beta-lactamase superfamily"/>
    <property type="match status" value="1"/>
</dbReference>
<keyword evidence="4" id="KW-0121">Carboxypeptidase</keyword>
<keyword evidence="18" id="KW-1185">Reference proteome</keyword>
<dbReference type="RefSeq" id="WP_086033229.1">
    <property type="nucleotide sequence ID" value="NZ_MDSU01000011.1"/>
</dbReference>
<dbReference type="InterPro" id="IPR050396">
    <property type="entry name" value="Glycosyltr_51/Transpeptidase"/>
</dbReference>
<dbReference type="UniPathway" id="UPA00219"/>
<comment type="similarity">
    <text evidence="3">In the N-terminal section; belongs to the glycosyltransferase 51 family.</text>
</comment>
<dbReference type="GO" id="GO:0006508">
    <property type="term" value="P:proteolysis"/>
    <property type="evidence" value="ECO:0007669"/>
    <property type="project" value="UniProtKB-KW"/>
</dbReference>
<evidence type="ECO:0000313" key="18">
    <source>
        <dbReference type="Proteomes" id="UP000194141"/>
    </source>
</evidence>
<dbReference type="InterPro" id="IPR001460">
    <property type="entry name" value="PCN-bd_Tpept"/>
</dbReference>
<evidence type="ECO:0000256" key="14">
    <source>
        <dbReference type="ARBA" id="ARBA00049902"/>
    </source>
</evidence>
<keyword evidence="6 17" id="KW-0328">Glycosyltransferase</keyword>
<dbReference type="EC" id="2.4.1.129" evidence="17"/>
<sequence>MKKVLIAVVLIFFLLFVGFTSFVVSLYIDTNKDFQTLMSGSFFPVPTTVYDAAGKKIAIFGAQRRQVVGFDQISNNMKKGILAAEDARFYEHGPISFRAIGRALFEDIIHGRIVQGGSTITQQLVKNLYLTPSKTIYRKLKEAVLAYKIANHLTKNEILTLYLNTVYFGSGAYGIESASEIYFNKHASDLTVAESAMLAGLVQAPNAYNPYYHPELAAKRTIYVLNNMLENHFITKQQYLEAVNSKIVLSHQSEMIRYGYNPKAAYFIEYVRLWLLNKYGEDVVNKGGLKVYTTLDMNMQRDAYNAVRNGILRLSGGKYNGLESALISIDPKNGYVEALIGGFDYQISQYNRAVQAKRQPGSAFKPTVYLTALEQGWKPTDTIADEPIEFKTGNKIWRPENYSHTFHGQVTLQYALAHSVNVATINLLSKIGVENAIANARRLGISEPIPDNLTIALGSFSTTLAQLTRAYCAFDNMGYLPKLIFITKITDKDGNEIYEDKPELKNVFPQDTGYVLVKMMQDVIKEGTGVAAQALGRPAAGKTGTTNQSRDNWFIGFTPQLVTGVWVGYDDYRSCGPTAVGATMALPIWLNFMQNALSGKPIEDWSPPQNLPAWAQALYLNQNVTNTTNSTNATIQTPINATNSTY</sequence>
<feature type="domain" description="Glycosyl transferase family 51" evidence="16">
    <location>
        <begin position="55"/>
        <end position="228"/>
    </location>
</feature>
<evidence type="ECO:0000256" key="4">
    <source>
        <dbReference type="ARBA" id="ARBA00022645"/>
    </source>
</evidence>
<keyword evidence="11" id="KW-0511">Multifunctional enzyme</keyword>
<organism evidence="17 18">
    <name type="scientific">Desulfurella amilsii</name>
    <dbReference type="NCBI Taxonomy" id="1562698"/>
    <lineage>
        <taxon>Bacteria</taxon>
        <taxon>Pseudomonadati</taxon>
        <taxon>Campylobacterota</taxon>
        <taxon>Desulfurellia</taxon>
        <taxon>Desulfurellales</taxon>
        <taxon>Desulfurellaceae</taxon>
        <taxon>Desulfurella</taxon>
    </lineage>
</organism>
<dbReference type="InterPro" id="IPR036950">
    <property type="entry name" value="PBP_transglycosylase"/>
</dbReference>
<accession>A0A1X4XYJ1</accession>
<keyword evidence="8 17" id="KW-0378">Hydrolase</keyword>
<reference evidence="17 18" key="1">
    <citation type="journal article" date="2017" name="Front. Microbiol.">
        <title>Genome Sequence of Desulfurella amilsii Strain TR1 and Comparative Genomics of Desulfurellaceae Family.</title>
        <authorList>
            <person name="Florentino A.P."/>
            <person name="Stams A.J."/>
            <person name="Sanchez-Andrea I."/>
        </authorList>
    </citation>
    <scope>NUCLEOTIDE SEQUENCE [LARGE SCALE GENOMIC DNA]</scope>
    <source>
        <strain evidence="17 18">TR1</strain>
    </source>
</reference>
<evidence type="ECO:0000256" key="3">
    <source>
        <dbReference type="ARBA" id="ARBA00007739"/>
    </source>
</evidence>
<comment type="pathway">
    <text evidence="1">Cell wall biogenesis; peptidoglycan biosynthesis.</text>
</comment>
<comment type="caution">
    <text evidence="17">The sequence shown here is derived from an EMBL/GenBank/DDBJ whole genome shotgun (WGS) entry which is preliminary data.</text>
</comment>
<comment type="catalytic activity">
    <reaction evidence="13">
        <text>Preferential cleavage: (Ac)2-L-Lys-D-Ala-|-D-Ala. Also transpeptidation of peptidyl-alanyl moieties that are N-acyl substituents of D-alanine.</text>
        <dbReference type="EC" id="3.4.16.4"/>
    </reaction>
</comment>
<dbReference type="OrthoDB" id="9766909at2"/>
<evidence type="ECO:0000313" key="17">
    <source>
        <dbReference type="EMBL" id="OSS42599.1"/>
    </source>
</evidence>
<dbReference type="NCBIfam" id="TIGR02074">
    <property type="entry name" value="PBP_1a_fam"/>
    <property type="match status" value="1"/>
</dbReference>
<evidence type="ECO:0000256" key="5">
    <source>
        <dbReference type="ARBA" id="ARBA00022670"/>
    </source>
</evidence>
<name>A0A1X4XYJ1_9BACT</name>
<gene>
    <name evidence="17" type="ORF">DESAMIL20_483</name>
</gene>
<keyword evidence="5" id="KW-0645">Protease</keyword>
<keyword evidence="7 17" id="KW-0808">Transferase</keyword>
<dbReference type="EMBL" id="MDSU01000011">
    <property type="protein sequence ID" value="OSS42599.1"/>
    <property type="molecule type" value="Genomic_DNA"/>
</dbReference>
<evidence type="ECO:0000259" key="15">
    <source>
        <dbReference type="Pfam" id="PF00905"/>
    </source>
</evidence>
<feature type="domain" description="Penicillin-binding protein transpeptidase" evidence="15">
    <location>
        <begin position="329"/>
        <end position="560"/>
    </location>
</feature>
<evidence type="ECO:0000256" key="13">
    <source>
        <dbReference type="ARBA" id="ARBA00034000"/>
    </source>
</evidence>
<comment type="catalytic activity">
    <reaction evidence="14">
        <text>[GlcNAc-(1-&gt;4)-Mur2Ac(oyl-L-Ala-gamma-D-Glu-L-Lys-D-Ala-D-Ala)](n)-di-trans,octa-cis-undecaprenyl diphosphate + beta-D-GlcNAc-(1-&gt;4)-Mur2Ac(oyl-L-Ala-gamma-D-Glu-L-Lys-D-Ala-D-Ala)-di-trans,octa-cis-undecaprenyl diphosphate = [GlcNAc-(1-&gt;4)-Mur2Ac(oyl-L-Ala-gamma-D-Glu-L-Lys-D-Ala-D-Ala)](n+1)-di-trans,octa-cis-undecaprenyl diphosphate + di-trans,octa-cis-undecaprenyl diphosphate + H(+)</text>
        <dbReference type="Rhea" id="RHEA:23708"/>
        <dbReference type="Rhea" id="RHEA-COMP:9602"/>
        <dbReference type="Rhea" id="RHEA-COMP:9603"/>
        <dbReference type="ChEBI" id="CHEBI:15378"/>
        <dbReference type="ChEBI" id="CHEBI:58405"/>
        <dbReference type="ChEBI" id="CHEBI:60033"/>
        <dbReference type="ChEBI" id="CHEBI:78435"/>
        <dbReference type="EC" id="2.4.99.28"/>
    </reaction>
</comment>
<dbReference type="Pfam" id="PF00912">
    <property type="entry name" value="Transgly"/>
    <property type="match status" value="1"/>
</dbReference>
<dbReference type="EC" id="3.4.-.-" evidence="17"/>
<evidence type="ECO:0000256" key="8">
    <source>
        <dbReference type="ARBA" id="ARBA00022801"/>
    </source>
</evidence>
<dbReference type="InterPro" id="IPR012338">
    <property type="entry name" value="Beta-lactam/transpept-like"/>
</dbReference>
<evidence type="ECO:0000256" key="9">
    <source>
        <dbReference type="ARBA" id="ARBA00022960"/>
    </source>
</evidence>
<dbReference type="Gene3D" id="1.10.3810.10">
    <property type="entry name" value="Biosynthetic peptidoglycan transglycosylase-like"/>
    <property type="match status" value="1"/>
</dbReference>
<dbReference type="STRING" id="1562698.DESAMIL20_483"/>
<dbReference type="GO" id="GO:0009002">
    <property type="term" value="F:serine-type D-Ala-D-Ala carboxypeptidase activity"/>
    <property type="evidence" value="ECO:0007669"/>
    <property type="project" value="UniProtKB-EC"/>
</dbReference>
<comment type="similarity">
    <text evidence="2">In the C-terminal section; belongs to the transpeptidase family.</text>
</comment>
<dbReference type="FunFam" id="1.10.3810.10:FF:000001">
    <property type="entry name" value="Penicillin-binding protein 1A"/>
    <property type="match status" value="1"/>
</dbReference>
<proteinExistence type="inferred from homology"/>
<dbReference type="SUPFAM" id="SSF56601">
    <property type="entry name" value="beta-lactamase/transpeptidase-like"/>
    <property type="match status" value="1"/>
</dbReference>
<protein>
    <submittedName>
        <fullName evidence="17">Multimodular transpeptidase-transglycosylase</fullName>
        <ecNumber evidence="17">2.4.1.129</ecNumber>
        <ecNumber evidence="17">3.4.-.-</ecNumber>
    </submittedName>
</protein>
<dbReference type="Proteomes" id="UP000194141">
    <property type="component" value="Unassembled WGS sequence"/>
</dbReference>
<evidence type="ECO:0000256" key="11">
    <source>
        <dbReference type="ARBA" id="ARBA00023268"/>
    </source>
</evidence>
<dbReference type="GO" id="GO:0030288">
    <property type="term" value="C:outer membrane-bounded periplasmic space"/>
    <property type="evidence" value="ECO:0007669"/>
    <property type="project" value="TreeGrafter"/>
</dbReference>
<evidence type="ECO:0000256" key="6">
    <source>
        <dbReference type="ARBA" id="ARBA00022676"/>
    </source>
</evidence>
<dbReference type="AlphaFoldDB" id="A0A1X4XYJ1"/>
<dbReference type="PANTHER" id="PTHR32282">
    <property type="entry name" value="BINDING PROTEIN TRANSPEPTIDASE, PUTATIVE-RELATED"/>
    <property type="match status" value="1"/>
</dbReference>
<evidence type="ECO:0000256" key="1">
    <source>
        <dbReference type="ARBA" id="ARBA00004752"/>
    </source>
</evidence>
<evidence type="ECO:0000259" key="16">
    <source>
        <dbReference type="Pfam" id="PF00912"/>
    </source>
</evidence>
<dbReference type="GO" id="GO:0008360">
    <property type="term" value="P:regulation of cell shape"/>
    <property type="evidence" value="ECO:0007669"/>
    <property type="project" value="UniProtKB-KW"/>
</dbReference>
<keyword evidence="10" id="KW-0573">Peptidoglycan synthesis</keyword>
<dbReference type="GO" id="GO:0008955">
    <property type="term" value="F:peptidoglycan glycosyltransferase activity"/>
    <property type="evidence" value="ECO:0007669"/>
    <property type="project" value="UniProtKB-EC"/>
</dbReference>
<dbReference type="GO" id="GO:0071555">
    <property type="term" value="P:cell wall organization"/>
    <property type="evidence" value="ECO:0007669"/>
    <property type="project" value="UniProtKB-KW"/>
</dbReference>
<evidence type="ECO:0000256" key="7">
    <source>
        <dbReference type="ARBA" id="ARBA00022679"/>
    </source>
</evidence>
<dbReference type="Pfam" id="PF00905">
    <property type="entry name" value="Transpeptidase"/>
    <property type="match status" value="1"/>
</dbReference>
<keyword evidence="9" id="KW-0133">Cell shape</keyword>
<dbReference type="PANTHER" id="PTHR32282:SF33">
    <property type="entry name" value="PEPTIDOGLYCAN GLYCOSYLTRANSFERASE"/>
    <property type="match status" value="1"/>
</dbReference>
<keyword evidence="12" id="KW-0961">Cell wall biogenesis/degradation</keyword>
<evidence type="ECO:0000256" key="10">
    <source>
        <dbReference type="ARBA" id="ARBA00022984"/>
    </source>
</evidence>
<dbReference type="GO" id="GO:0008658">
    <property type="term" value="F:penicillin binding"/>
    <property type="evidence" value="ECO:0007669"/>
    <property type="project" value="InterPro"/>
</dbReference>
<dbReference type="SUPFAM" id="SSF53955">
    <property type="entry name" value="Lysozyme-like"/>
    <property type="match status" value="1"/>
</dbReference>
<evidence type="ECO:0000256" key="2">
    <source>
        <dbReference type="ARBA" id="ARBA00007090"/>
    </source>
</evidence>
<dbReference type="GO" id="GO:0009252">
    <property type="term" value="P:peptidoglycan biosynthetic process"/>
    <property type="evidence" value="ECO:0007669"/>
    <property type="project" value="UniProtKB-UniPathway"/>
</dbReference>
<dbReference type="InterPro" id="IPR001264">
    <property type="entry name" value="Glyco_trans_51"/>
</dbReference>
<dbReference type="InterPro" id="IPR023346">
    <property type="entry name" value="Lysozyme-like_dom_sf"/>
</dbReference>